<dbReference type="EMBL" id="CP109441">
    <property type="protein sequence ID" value="WUV44738.1"/>
    <property type="molecule type" value="Genomic_DNA"/>
</dbReference>
<dbReference type="PROSITE" id="PS51669">
    <property type="entry name" value="4FE4S_MOW_BIS_MGD"/>
    <property type="match status" value="1"/>
</dbReference>
<name>A0ABZ1YNJ6_9NOCA</name>
<evidence type="ECO:0000256" key="1">
    <source>
        <dbReference type="ARBA" id="ARBA00010312"/>
    </source>
</evidence>
<dbReference type="RefSeq" id="WP_329407806.1">
    <property type="nucleotide sequence ID" value="NZ_CP109441.1"/>
</dbReference>
<dbReference type="Gene3D" id="3.40.228.10">
    <property type="entry name" value="Dimethylsulfoxide Reductase, domain 2"/>
    <property type="match status" value="1"/>
</dbReference>
<evidence type="ECO:0000313" key="6">
    <source>
        <dbReference type="EMBL" id="WUV44738.1"/>
    </source>
</evidence>
<dbReference type="InterPro" id="IPR050612">
    <property type="entry name" value="Prok_Mopterin_Oxidored"/>
</dbReference>
<dbReference type="Gene3D" id="2.40.40.20">
    <property type="match status" value="1"/>
</dbReference>
<evidence type="ECO:0000259" key="5">
    <source>
        <dbReference type="PROSITE" id="PS51669"/>
    </source>
</evidence>
<evidence type="ECO:0000256" key="4">
    <source>
        <dbReference type="ARBA" id="ARBA00023014"/>
    </source>
</evidence>
<gene>
    <name evidence="6" type="ORF">OG563_37210</name>
</gene>
<proteinExistence type="inferred from homology"/>
<evidence type="ECO:0000256" key="2">
    <source>
        <dbReference type="ARBA" id="ARBA00022723"/>
    </source>
</evidence>
<keyword evidence="7" id="KW-1185">Reference proteome</keyword>
<dbReference type="PANTHER" id="PTHR43742:SF6">
    <property type="entry name" value="OXIDOREDUCTASE YYAE-RELATED"/>
    <property type="match status" value="1"/>
</dbReference>
<dbReference type="Pfam" id="PF01568">
    <property type="entry name" value="Molydop_binding"/>
    <property type="match status" value="1"/>
</dbReference>
<dbReference type="SUPFAM" id="SSF50692">
    <property type="entry name" value="ADC-like"/>
    <property type="match status" value="1"/>
</dbReference>
<sequence>MAREQVTFCRICEPFCGLIATVEGDRLTSLRPDPDHPTSQGFACPKGVAYVDIQNDPDRVTHPLKRLADGSFEEVSWEKALADIAARLRRIRAEYGGGAIAMYMGNPAALNYSATVWSGIFTKGLGIHHLFTSGSQDTNSRFAASALLYGMPLLVPIPDFDSSELVVILGANPVVSHGSLVTAGRIKDRLHSVTARGGRVLVIDPRRTETAEAFEWLPIVPDSDAWLLLSLLHTMISGQLVDEAAVRAVSSGWSEFAPLLEDFTPQSAFAHTGILPEQVAELARQLVAHKAVVYGRTGTCLGQHATLVNFLIDVVNLVAGNLDTRGGSVFADPVTPLLDRLAERGGAFTYGARRTRVGGFKDVFGTEPAANMAAEMTTPGQDQVRALFVTAGNPVLSVPNGPKLEQALSGLDLVVAIDLYVNETGKYADYVLPATAMYEREDIPLFASALYSQPFIQVTEAVVTPLGQARPEWEIFEEIVRRTKQTPLRARLSKALRRIGIRPTPQMMRAALVRLGRGGDRFGLRPGGLTVARLLADHPHGVLFAREQPIGRLRKVIRHDDGLLHLDHDDIRSEVERLKSRTPDPAYPLRLIGIREVRSENSWMHNVRALRSARPAHAARMHPDDAERLGLRHNDQVRLVSKTGRIELPLMLTTDVKDGVVAVPHGWGHNGGTWRRANREGGTNYNALASSDPRDIEQLSGSAHLSGIPVRAERIED</sequence>
<dbReference type="PANTHER" id="PTHR43742">
    <property type="entry name" value="TRIMETHYLAMINE-N-OXIDE REDUCTASE"/>
    <property type="match status" value="1"/>
</dbReference>
<dbReference type="InterPro" id="IPR009010">
    <property type="entry name" value="Asp_de-COase-like_dom_sf"/>
</dbReference>
<accession>A0ABZ1YNJ6</accession>
<dbReference type="Pfam" id="PF00384">
    <property type="entry name" value="Molybdopterin"/>
    <property type="match status" value="1"/>
</dbReference>
<reference evidence="6" key="1">
    <citation type="submission" date="2022-10" db="EMBL/GenBank/DDBJ databases">
        <title>The complete genomes of actinobacterial strains from the NBC collection.</title>
        <authorList>
            <person name="Joergensen T.S."/>
            <person name="Alvarez Arevalo M."/>
            <person name="Sterndorff E.B."/>
            <person name="Faurdal D."/>
            <person name="Vuksanovic O."/>
            <person name="Mourched A.-S."/>
            <person name="Charusanti P."/>
            <person name="Shaw S."/>
            <person name="Blin K."/>
            <person name="Weber T."/>
        </authorList>
    </citation>
    <scope>NUCLEOTIDE SEQUENCE</scope>
    <source>
        <strain evidence="6">NBC_01482</strain>
    </source>
</reference>
<evidence type="ECO:0000313" key="7">
    <source>
        <dbReference type="Proteomes" id="UP001432062"/>
    </source>
</evidence>
<keyword evidence="2" id="KW-0479">Metal-binding</keyword>
<dbReference type="SMART" id="SM00926">
    <property type="entry name" value="Molybdop_Fe4S4"/>
    <property type="match status" value="1"/>
</dbReference>
<dbReference type="Gene3D" id="3.40.50.740">
    <property type="match status" value="1"/>
</dbReference>
<evidence type="ECO:0000256" key="3">
    <source>
        <dbReference type="ARBA" id="ARBA00023004"/>
    </source>
</evidence>
<dbReference type="Proteomes" id="UP001432062">
    <property type="component" value="Chromosome"/>
</dbReference>
<dbReference type="Pfam" id="PF04879">
    <property type="entry name" value="Molybdop_Fe4S4"/>
    <property type="match status" value="1"/>
</dbReference>
<dbReference type="Gene3D" id="2.20.25.90">
    <property type="entry name" value="ADC-like domains"/>
    <property type="match status" value="1"/>
</dbReference>
<dbReference type="InterPro" id="IPR006656">
    <property type="entry name" value="Mopterin_OxRdtase"/>
</dbReference>
<organism evidence="6 7">
    <name type="scientific">Nocardia vinacea</name>
    <dbReference type="NCBI Taxonomy" id="96468"/>
    <lineage>
        <taxon>Bacteria</taxon>
        <taxon>Bacillati</taxon>
        <taxon>Actinomycetota</taxon>
        <taxon>Actinomycetes</taxon>
        <taxon>Mycobacteriales</taxon>
        <taxon>Nocardiaceae</taxon>
        <taxon>Nocardia</taxon>
    </lineage>
</organism>
<feature type="domain" description="4Fe-4S Mo/W bis-MGD-type" evidence="5">
    <location>
        <begin position="2"/>
        <end position="58"/>
    </location>
</feature>
<keyword evidence="3" id="KW-0408">Iron</keyword>
<dbReference type="SUPFAM" id="SSF53706">
    <property type="entry name" value="Formate dehydrogenase/DMSO reductase, domains 1-3"/>
    <property type="match status" value="1"/>
</dbReference>
<comment type="similarity">
    <text evidence="1">Belongs to the prokaryotic molybdopterin-containing oxidoreductase family.</text>
</comment>
<protein>
    <submittedName>
        <fullName evidence="6">Molybdopterin-dependent oxidoreductase</fullName>
    </submittedName>
</protein>
<dbReference type="InterPro" id="IPR006657">
    <property type="entry name" value="MoPterin_dinucl-bd_dom"/>
</dbReference>
<dbReference type="InterPro" id="IPR006963">
    <property type="entry name" value="Mopterin_OxRdtase_4Fe-4S_dom"/>
</dbReference>
<keyword evidence="4" id="KW-0411">Iron-sulfur</keyword>